<keyword evidence="5 9" id="KW-0479">Metal-binding</keyword>
<evidence type="ECO:0000313" key="11">
    <source>
        <dbReference type="EMBL" id="SDM98668.1"/>
    </source>
</evidence>
<dbReference type="Pfam" id="PF02127">
    <property type="entry name" value="Peptidase_M18"/>
    <property type="match status" value="1"/>
</dbReference>
<dbReference type="PANTHER" id="PTHR28570">
    <property type="entry name" value="ASPARTYL AMINOPEPTIDASE"/>
    <property type="match status" value="1"/>
</dbReference>
<dbReference type="Gene3D" id="3.40.630.10">
    <property type="entry name" value="Zn peptidases"/>
    <property type="match status" value="1"/>
</dbReference>
<sequence length="450" mass="49484">MQQQNSLVKQNISTYDMQKGSWMMTAKIISQDLLEFLGKSTSPYHTVATSADILESSGFMELKAGETWNLQVGGTYYIRIYDSSLIAFHISGIPRAGLRIAAAHTDFPCLKIKPAASISMHGYGKVNVEVYGGMIRSSWLDRPLSVAGKVVLRGENPFHPVIKLVDARRPVMTIPNLAIHMNRQINEGIELNPQKDMLPLMTMTGEKKNEEFFLDFLSSEFSCEKKDILSYELTIYPTETGCRMGLKNEFISSPRLDNLTSVKACLTGIIEGKREDGIDVIALFDNEEVGSSTKQGAGSFVLPHVLQRVYTALGFTAEDYLVDIACGFMLSLDVAHAMHPNVPEKNDITNFPVLNGGVTLKIAASQAYAGDAEAIAVVTALCQDENIPFQYFVNRSDIKGGSTLGSILSANLPIRTMDIGVPILAMHSARETMGIKDQEAMENLLCKFFS</sequence>
<proteinExistence type="inferred from homology"/>
<dbReference type="GO" id="GO:0004177">
    <property type="term" value="F:aminopeptidase activity"/>
    <property type="evidence" value="ECO:0007669"/>
    <property type="project" value="UniProtKB-KW"/>
</dbReference>
<dbReference type="GO" id="GO:0008237">
    <property type="term" value="F:metallopeptidase activity"/>
    <property type="evidence" value="ECO:0007669"/>
    <property type="project" value="UniProtKB-KW"/>
</dbReference>
<dbReference type="SUPFAM" id="SSF53187">
    <property type="entry name" value="Zn-dependent exopeptidases"/>
    <property type="match status" value="1"/>
</dbReference>
<keyword evidence="4 9" id="KW-0645">Protease</keyword>
<keyword evidence="12" id="KW-1185">Reference proteome</keyword>
<dbReference type="Gene3D" id="2.30.250.10">
    <property type="entry name" value="Aminopeptidase i, Domain 2"/>
    <property type="match status" value="1"/>
</dbReference>
<reference evidence="11 12" key="1">
    <citation type="submission" date="2016-10" db="EMBL/GenBank/DDBJ databases">
        <authorList>
            <person name="de Groot N.N."/>
        </authorList>
    </citation>
    <scope>NUCLEOTIDE SEQUENCE [LARGE SCALE GENOMIC DNA]</scope>
    <source>
        <strain evidence="11 12">DSM 16981</strain>
    </source>
</reference>
<evidence type="ECO:0000256" key="5">
    <source>
        <dbReference type="ARBA" id="ARBA00022723"/>
    </source>
</evidence>
<comment type="cofactor">
    <cofactor evidence="1 10">
        <name>Zn(2+)</name>
        <dbReference type="ChEBI" id="CHEBI:29105"/>
    </cofactor>
</comment>
<evidence type="ECO:0000256" key="3">
    <source>
        <dbReference type="ARBA" id="ARBA00022438"/>
    </source>
</evidence>
<evidence type="ECO:0000256" key="6">
    <source>
        <dbReference type="ARBA" id="ARBA00022801"/>
    </source>
</evidence>
<dbReference type="GO" id="GO:0006508">
    <property type="term" value="P:proteolysis"/>
    <property type="evidence" value="ECO:0007669"/>
    <property type="project" value="UniProtKB-KW"/>
</dbReference>
<keyword evidence="6 9" id="KW-0378">Hydrolase</keyword>
<comment type="similarity">
    <text evidence="2 9">Belongs to the peptidase M18 family.</text>
</comment>
<dbReference type="EC" id="3.4.11.-" evidence="10"/>
<organism evidence="11 12">
    <name type="scientific">Megasphaera paucivorans</name>
    <dbReference type="NCBI Taxonomy" id="349095"/>
    <lineage>
        <taxon>Bacteria</taxon>
        <taxon>Bacillati</taxon>
        <taxon>Bacillota</taxon>
        <taxon>Negativicutes</taxon>
        <taxon>Veillonellales</taxon>
        <taxon>Veillonellaceae</taxon>
        <taxon>Megasphaera</taxon>
    </lineage>
</organism>
<accession>A0A1G9XPG7</accession>
<dbReference type="SUPFAM" id="SSF101821">
    <property type="entry name" value="Aminopeptidase/glucanase lid domain"/>
    <property type="match status" value="1"/>
</dbReference>
<evidence type="ECO:0000256" key="7">
    <source>
        <dbReference type="ARBA" id="ARBA00022833"/>
    </source>
</evidence>
<name>A0A1G9XPG7_9FIRM</name>
<keyword evidence="7 9" id="KW-0862">Zinc</keyword>
<dbReference type="CDD" id="cd05658">
    <property type="entry name" value="M18_DAP"/>
    <property type="match status" value="1"/>
</dbReference>
<keyword evidence="8 9" id="KW-0482">Metalloprotease</keyword>
<evidence type="ECO:0000256" key="1">
    <source>
        <dbReference type="ARBA" id="ARBA00001947"/>
    </source>
</evidence>
<dbReference type="PRINTS" id="PR00932">
    <property type="entry name" value="AMINO1PTASE"/>
</dbReference>
<protein>
    <recommendedName>
        <fullName evidence="10">M18 family aminopeptidase</fullName>
        <ecNumber evidence="10">3.4.11.-</ecNumber>
    </recommendedName>
</protein>
<evidence type="ECO:0000313" key="12">
    <source>
        <dbReference type="Proteomes" id="UP000199309"/>
    </source>
</evidence>
<dbReference type="EMBL" id="FNHQ01000019">
    <property type="protein sequence ID" value="SDM98668.1"/>
    <property type="molecule type" value="Genomic_DNA"/>
</dbReference>
<evidence type="ECO:0000256" key="9">
    <source>
        <dbReference type="RuleBase" id="RU004386"/>
    </source>
</evidence>
<dbReference type="GO" id="GO:0005737">
    <property type="term" value="C:cytoplasm"/>
    <property type="evidence" value="ECO:0007669"/>
    <property type="project" value="UniProtKB-ARBA"/>
</dbReference>
<dbReference type="PANTHER" id="PTHR28570:SF3">
    <property type="entry name" value="ASPARTYL AMINOPEPTIDASE"/>
    <property type="match status" value="1"/>
</dbReference>
<evidence type="ECO:0000256" key="8">
    <source>
        <dbReference type="ARBA" id="ARBA00023049"/>
    </source>
</evidence>
<gene>
    <name evidence="11" type="ORF">SAMN05660299_01886</name>
</gene>
<evidence type="ECO:0000256" key="2">
    <source>
        <dbReference type="ARBA" id="ARBA00008290"/>
    </source>
</evidence>
<dbReference type="Proteomes" id="UP000199309">
    <property type="component" value="Unassembled WGS sequence"/>
</dbReference>
<dbReference type="InterPro" id="IPR001948">
    <property type="entry name" value="Peptidase_M18"/>
</dbReference>
<dbReference type="NCBIfam" id="NF002759">
    <property type="entry name" value="PRK02813.1"/>
    <property type="match status" value="1"/>
</dbReference>
<evidence type="ECO:0000256" key="4">
    <source>
        <dbReference type="ARBA" id="ARBA00022670"/>
    </source>
</evidence>
<keyword evidence="3 9" id="KW-0031">Aminopeptidase</keyword>
<evidence type="ECO:0000256" key="10">
    <source>
        <dbReference type="RuleBase" id="RU004387"/>
    </source>
</evidence>
<dbReference type="STRING" id="349095.SAMN05660299_01886"/>
<dbReference type="InterPro" id="IPR023358">
    <property type="entry name" value="Peptidase_M18_dom2"/>
</dbReference>
<dbReference type="AlphaFoldDB" id="A0A1G9XPG7"/>
<dbReference type="GO" id="GO:0008270">
    <property type="term" value="F:zinc ion binding"/>
    <property type="evidence" value="ECO:0007669"/>
    <property type="project" value="InterPro"/>
</dbReference>